<protein>
    <recommendedName>
        <fullName evidence="2">Thioredoxin domain-containing protein</fullName>
    </recommendedName>
</protein>
<feature type="chain" id="PRO_5001655436" description="Thioredoxin domain-containing protein" evidence="1">
    <location>
        <begin position="19"/>
        <end position="307"/>
    </location>
</feature>
<dbReference type="InterPro" id="IPR044794">
    <property type="entry name" value="APRL5/7"/>
</dbReference>
<dbReference type="EMBL" id="HG739165">
    <property type="protein sequence ID" value="CDP14310.1"/>
    <property type="molecule type" value="Genomic_DNA"/>
</dbReference>
<dbReference type="STRING" id="49390.A0A068V0K6"/>
<dbReference type="PANTHER" id="PTHR47126:SF3">
    <property type="entry name" value="5'-ADENYLYLSULFATE REDUCTASE-LIKE 5"/>
    <property type="match status" value="1"/>
</dbReference>
<dbReference type="SUPFAM" id="SSF52833">
    <property type="entry name" value="Thioredoxin-like"/>
    <property type="match status" value="1"/>
</dbReference>
<dbReference type="Gramene" id="CDP14310">
    <property type="protein sequence ID" value="CDP14310"/>
    <property type="gene ID" value="GSCOC_T00040629001"/>
</dbReference>
<sequence length="307" mass="34320">MVVFLRLAMLLWICFCYGVCRSCAVASSSASPAMCRSPSPQSNPPFLTHLLSQCHLSYYRPNFPVEMNGDSRESALSSKSGNTYTAVLFYASWCPFSQDALSAFEVLDSLYPEIDHLAVEQSSTVPSLFSRYGIHSLPAIIIVSQKSRTRFRGSKDLDSLIKFYKKTTGHEPVQYIAVDQSGNSGIGGKSMVVSRCGSSAKETLTREPYLFFSVLFLSLRVMVYVCPKFLFHSRNLWVSFRPHLNLEIFGGTSEILGQIFQMTDFKRVWTKIRLCNHRNFHLGASNARVFASSFASVSLGETSLSKL</sequence>
<dbReference type="OrthoDB" id="1899781at2759"/>
<dbReference type="FunCoup" id="A0A068V0K6">
    <property type="interactions" value="1785"/>
</dbReference>
<feature type="domain" description="Thioredoxin" evidence="2">
    <location>
        <begin position="82"/>
        <end position="165"/>
    </location>
</feature>
<name>A0A068V0K6_COFCA</name>
<evidence type="ECO:0000259" key="2">
    <source>
        <dbReference type="Pfam" id="PF00085"/>
    </source>
</evidence>
<keyword evidence="1" id="KW-0732">Signal</keyword>
<evidence type="ECO:0000313" key="4">
    <source>
        <dbReference type="Proteomes" id="UP000295252"/>
    </source>
</evidence>
<evidence type="ECO:0000256" key="1">
    <source>
        <dbReference type="SAM" id="SignalP"/>
    </source>
</evidence>
<dbReference type="Proteomes" id="UP000295252">
    <property type="component" value="Chromosome VIII"/>
</dbReference>
<evidence type="ECO:0000313" key="3">
    <source>
        <dbReference type="EMBL" id="CDP14310.1"/>
    </source>
</evidence>
<organism evidence="3 4">
    <name type="scientific">Coffea canephora</name>
    <name type="common">Robusta coffee</name>
    <dbReference type="NCBI Taxonomy" id="49390"/>
    <lineage>
        <taxon>Eukaryota</taxon>
        <taxon>Viridiplantae</taxon>
        <taxon>Streptophyta</taxon>
        <taxon>Embryophyta</taxon>
        <taxon>Tracheophyta</taxon>
        <taxon>Spermatophyta</taxon>
        <taxon>Magnoliopsida</taxon>
        <taxon>eudicotyledons</taxon>
        <taxon>Gunneridae</taxon>
        <taxon>Pentapetalae</taxon>
        <taxon>asterids</taxon>
        <taxon>lamiids</taxon>
        <taxon>Gentianales</taxon>
        <taxon>Rubiaceae</taxon>
        <taxon>Ixoroideae</taxon>
        <taxon>Gardenieae complex</taxon>
        <taxon>Bertiereae - Coffeeae clade</taxon>
        <taxon>Coffeeae</taxon>
        <taxon>Coffea</taxon>
    </lineage>
</organism>
<dbReference type="InterPro" id="IPR013766">
    <property type="entry name" value="Thioredoxin_domain"/>
</dbReference>
<dbReference type="AlphaFoldDB" id="A0A068V0K6"/>
<dbReference type="OMA" id="NETPMEI"/>
<dbReference type="Pfam" id="PF00085">
    <property type="entry name" value="Thioredoxin"/>
    <property type="match status" value="1"/>
</dbReference>
<dbReference type="Gene3D" id="3.40.30.10">
    <property type="entry name" value="Glutaredoxin"/>
    <property type="match status" value="1"/>
</dbReference>
<dbReference type="PhylomeDB" id="A0A068V0K6"/>
<dbReference type="InParanoid" id="A0A068V0K6"/>
<feature type="signal peptide" evidence="1">
    <location>
        <begin position="1"/>
        <end position="18"/>
    </location>
</feature>
<accession>A0A068V0K6</accession>
<keyword evidence="4" id="KW-1185">Reference proteome</keyword>
<reference evidence="4" key="1">
    <citation type="journal article" date="2014" name="Science">
        <title>The coffee genome provides insight into the convergent evolution of caffeine biosynthesis.</title>
        <authorList>
            <person name="Denoeud F."/>
            <person name="Carretero-Paulet L."/>
            <person name="Dereeper A."/>
            <person name="Droc G."/>
            <person name="Guyot R."/>
            <person name="Pietrella M."/>
            <person name="Zheng C."/>
            <person name="Alberti A."/>
            <person name="Anthony F."/>
            <person name="Aprea G."/>
            <person name="Aury J.M."/>
            <person name="Bento P."/>
            <person name="Bernard M."/>
            <person name="Bocs S."/>
            <person name="Campa C."/>
            <person name="Cenci A."/>
            <person name="Combes M.C."/>
            <person name="Crouzillat D."/>
            <person name="Da Silva C."/>
            <person name="Daddiego L."/>
            <person name="De Bellis F."/>
            <person name="Dussert S."/>
            <person name="Garsmeur O."/>
            <person name="Gayraud T."/>
            <person name="Guignon V."/>
            <person name="Jahn K."/>
            <person name="Jamilloux V."/>
            <person name="Joet T."/>
            <person name="Labadie K."/>
            <person name="Lan T."/>
            <person name="Leclercq J."/>
            <person name="Lepelley M."/>
            <person name="Leroy T."/>
            <person name="Li L.T."/>
            <person name="Librado P."/>
            <person name="Lopez L."/>
            <person name="Munoz A."/>
            <person name="Noel B."/>
            <person name="Pallavicini A."/>
            <person name="Perrotta G."/>
            <person name="Poncet V."/>
            <person name="Pot D."/>
            <person name="Priyono X."/>
            <person name="Rigoreau M."/>
            <person name="Rouard M."/>
            <person name="Rozas J."/>
            <person name="Tranchant-Dubreuil C."/>
            <person name="VanBuren R."/>
            <person name="Zhang Q."/>
            <person name="Andrade A.C."/>
            <person name="Argout X."/>
            <person name="Bertrand B."/>
            <person name="de Kochko A."/>
            <person name="Graziosi G."/>
            <person name="Henry R.J."/>
            <person name="Jayarama X."/>
            <person name="Ming R."/>
            <person name="Nagai C."/>
            <person name="Rounsley S."/>
            <person name="Sankoff D."/>
            <person name="Giuliano G."/>
            <person name="Albert V.A."/>
            <person name="Wincker P."/>
            <person name="Lashermes P."/>
        </authorList>
    </citation>
    <scope>NUCLEOTIDE SEQUENCE [LARGE SCALE GENOMIC DNA]</scope>
    <source>
        <strain evidence="4">cv. DH200-94</strain>
    </source>
</reference>
<dbReference type="InterPro" id="IPR036249">
    <property type="entry name" value="Thioredoxin-like_sf"/>
</dbReference>
<dbReference type="PANTHER" id="PTHR47126">
    <property type="entry name" value="5'-ADENYLYLSULFATE REDUCTASE-LIKE 7"/>
    <property type="match status" value="1"/>
</dbReference>
<proteinExistence type="predicted"/>
<gene>
    <name evidence="3" type="ORF">GSCOC_T00040629001</name>
</gene>